<proteinExistence type="predicted"/>
<evidence type="ECO:0000256" key="1">
    <source>
        <dbReference type="SAM" id="MobiDB-lite"/>
    </source>
</evidence>
<keyword evidence="3" id="KW-1185">Reference proteome</keyword>
<dbReference type="Proteomes" id="UP000053660">
    <property type="component" value="Unassembled WGS sequence"/>
</dbReference>
<name>A0A0B1SNV3_OESDE</name>
<gene>
    <name evidence="2" type="ORF">OESDEN_15111</name>
</gene>
<protein>
    <submittedName>
        <fullName evidence="2">Uncharacterized protein</fullName>
    </submittedName>
</protein>
<dbReference type="EMBL" id="KN565076">
    <property type="protein sequence ID" value="KHJ85167.1"/>
    <property type="molecule type" value="Genomic_DNA"/>
</dbReference>
<feature type="compositionally biased region" description="Low complexity" evidence="1">
    <location>
        <begin position="109"/>
        <end position="119"/>
    </location>
</feature>
<evidence type="ECO:0000313" key="3">
    <source>
        <dbReference type="Proteomes" id="UP000053660"/>
    </source>
</evidence>
<evidence type="ECO:0000313" key="2">
    <source>
        <dbReference type="EMBL" id="KHJ85167.1"/>
    </source>
</evidence>
<feature type="region of interest" description="Disordered" evidence="1">
    <location>
        <begin position="108"/>
        <end position="138"/>
    </location>
</feature>
<organism evidence="2 3">
    <name type="scientific">Oesophagostomum dentatum</name>
    <name type="common">Nodular worm</name>
    <dbReference type="NCBI Taxonomy" id="61180"/>
    <lineage>
        <taxon>Eukaryota</taxon>
        <taxon>Metazoa</taxon>
        <taxon>Ecdysozoa</taxon>
        <taxon>Nematoda</taxon>
        <taxon>Chromadorea</taxon>
        <taxon>Rhabditida</taxon>
        <taxon>Rhabditina</taxon>
        <taxon>Rhabditomorpha</taxon>
        <taxon>Strongyloidea</taxon>
        <taxon>Strongylidae</taxon>
        <taxon>Oesophagostomum</taxon>
    </lineage>
</organism>
<reference evidence="2 3" key="1">
    <citation type="submission" date="2014-03" db="EMBL/GenBank/DDBJ databases">
        <title>Draft genome of the hookworm Oesophagostomum dentatum.</title>
        <authorList>
            <person name="Mitreva M."/>
        </authorList>
    </citation>
    <scope>NUCLEOTIDE SEQUENCE [LARGE SCALE GENOMIC DNA]</scope>
    <source>
        <strain evidence="2 3">OD-Hann</strain>
    </source>
</reference>
<sequence>MAPENQPLTGYAQQANPWGTPVTDIATLLPYMQRNEIARVPTASMQTFPAQLPFANLTPSSFPLMQPLLNFNHTSECIRFHLAAASYHLYHASVSAQCCRYCHRVDGGTSASSSDSSTTIPAYERGPITSGTSQNLLRPEPAFRPYALDN</sequence>
<dbReference type="AlphaFoldDB" id="A0A0B1SNV3"/>
<accession>A0A0B1SNV3</accession>